<accession>A0A2N0H6G0</accession>
<dbReference type="InterPro" id="IPR001509">
    <property type="entry name" value="Epimerase_deHydtase"/>
</dbReference>
<sequence>MTAVPISLPPAIRTALRADSRRIVLVGASGWIGQTVCALLDEALGDAVADRLVCVGSAERTVMLPSGRTVVQRALSTLADLPERTSLLLHLAFLTKDKVSGMSREAYVEANKALARQVYDALAPIGVDRLFIASSGAAAFADDVESLEDLRLYGRLKRDDEDLFAGWADADPTRRRAAICRIYSVSGPFINKHDTYALANFIISALRSDPIAVRAPREVWRSYVAVKEVVAVAFGQLLAADGPAVQRFDSGGEPLELGHVARIVAEELGGEATGRPITETPPNRYCGDHPGWLALLRKNGLEHIGLPEQVRETARFLASLEAGSIRV</sequence>
<dbReference type="SUPFAM" id="SSF51735">
    <property type="entry name" value="NAD(P)-binding Rossmann-fold domains"/>
    <property type="match status" value="1"/>
</dbReference>
<dbReference type="Gene3D" id="3.40.50.720">
    <property type="entry name" value="NAD(P)-binding Rossmann-like Domain"/>
    <property type="match status" value="1"/>
</dbReference>
<dbReference type="Pfam" id="PF01370">
    <property type="entry name" value="Epimerase"/>
    <property type="match status" value="1"/>
</dbReference>
<dbReference type="PANTHER" id="PTHR43245">
    <property type="entry name" value="BIFUNCTIONAL POLYMYXIN RESISTANCE PROTEIN ARNA"/>
    <property type="match status" value="1"/>
</dbReference>
<name>A0A2N0H6G0_9SPHN</name>
<comment type="caution">
    <text evidence="2">The sequence shown here is derived from an EMBL/GenBank/DDBJ whole genome shotgun (WGS) entry which is preliminary data.</text>
</comment>
<organism evidence="2 3">
    <name type="scientific">Novosphingobium kunmingense</name>
    <dbReference type="NCBI Taxonomy" id="1211806"/>
    <lineage>
        <taxon>Bacteria</taxon>
        <taxon>Pseudomonadati</taxon>
        <taxon>Pseudomonadota</taxon>
        <taxon>Alphaproteobacteria</taxon>
        <taxon>Sphingomonadales</taxon>
        <taxon>Sphingomonadaceae</taxon>
        <taxon>Novosphingobium</taxon>
    </lineage>
</organism>
<reference evidence="2 3" key="1">
    <citation type="submission" date="2017-11" db="EMBL/GenBank/DDBJ databases">
        <title>Genomic Encyclopedia of Type Strains, Phase III (KMG-III): the genomes of soil and plant-associated and newly described type strains.</title>
        <authorList>
            <person name="Whitman W."/>
        </authorList>
    </citation>
    <scope>NUCLEOTIDE SEQUENCE [LARGE SCALE GENOMIC DNA]</scope>
    <source>
        <strain evidence="2 3">CGMCC 1.12274</strain>
    </source>
</reference>
<dbReference type="OrthoDB" id="7181637at2"/>
<keyword evidence="3" id="KW-1185">Reference proteome</keyword>
<protein>
    <submittedName>
        <fullName evidence="2">Nucleoside-diphosphate-sugar epimerase</fullName>
    </submittedName>
</protein>
<evidence type="ECO:0000259" key="1">
    <source>
        <dbReference type="Pfam" id="PF01370"/>
    </source>
</evidence>
<dbReference type="InterPro" id="IPR050177">
    <property type="entry name" value="Lipid_A_modif_metabolic_enz"/>
</dbReference>
<proteinExistence type="predicted"/>
<evidence type="ECO:0000313" key="3">
    <source>
        <dbReference type="Proteomes" id="UP000232587"/>
    </source>
</evidence>
<dbReference type="Proteomes" id="UP000232587">
    <property type="component" value="Unassembled WGS sequence"/>
</dbReference>
<dbReference type="AlphaFoldDB" id="A0A2N0H6G0"/>
<dbReference type="InterPro" id="IPR036291">
    <property type="entry name" value="NAD(P)-bd_dom_sf"/>
</dbReference>
<evidence type="ECO:0000313" key="2">
    <source>
        <dbReference type="EMBL" id="PKB14534.1"/>
    </source>
</evidence>
<dbReference type="RefSeq" id="WP_100867363.1">
    <property type="nucleotide sequence ID" value="NZ_PHUF01000004.1"/>
</dbReference>
<dbReference type="EMBL" id="PHUF01000004">
    <property type="protein sequence ID" value="PKB14534.1"/>
    <property type="molecule type" value="Genomic_DNA"/>
</dbReference>
<feature type="domain" description="NAD-dependent epimerase/dehydratase" evidence="1">
    <location>
        <begin position="23"/>
        <end position="232"/>
    </location>
</feature>
<gene>
    <name evidence="2" type="ORF">B0I00_2124</name>
</gene>